<dbReference type="InterPro" id="IPR001269">
    <property type="entry name" value="DUS_fam"/>
</dbReference>
<evidence type="ECO:0000313" key="12">
    <source>
        <dbReference type="Proteomes" id="UP000001542"/>
    </source>
</evidence>
<name>A2EF32_TRIV3</name>
<dbReference type="FunCoup" id="A2EF32">
    <property type="interactions" value="357"/>
</dbReference>
<keyword evidence="5 7" id="KW-0560">Oxidoreductase</keyword>
<evidence type="ECO:0000256" key="3">
    <source>
        <dbReference type="ARBA" id="ARBA00022694"/>
    </source>
</evidence>
<feature type="binding site" evidence="9">
    <location>
        <position position="185"/>
    </location>
    <ligand>
        <name>FMN</name>
        <dbReference type="ChEBI" id="CHEBI:58210"/>
    </ligand>
</feature>
<dbReference type="PIRSF" id="PIRSF006621">
    <property type="entry name" value="Dus"/>
    <property type="match status" value="1"/>
</dbReference>
<feature type="binding site" evidence="9">
    <location>
        <begin position="216"/>
        <end position="218"/>
    </location>
    <ligand>
        <name>FMN</name>
        <dbReference type="ChEBI" id="CHEBI:58210"/>
    </ligand>
</feature>
<reference evidence="11" key="2">
    <citation type="journal article" date="2007" name="Science">
        <title>Draft genome sequence of the sexually transmitted pathogen Trichomonas vaginalis.</title>
        <authorList>
            <person name="Carlton J.M."/>
            <person name="Hirt R.P."/>
            <person name="Silva J.C."/>
            <person name="Delcher A.L."/>
            <person name="Schatz M."/>
            <person name="Zhao Q."/>
            <person name="Wortman J.R."/>
            <person name="Bidwell S.L."/>
            <person name="Alsmark U.C.M."/>
            <person name="Besteiro S."/>
            <person name="Sicheritz-Ponten T."/>
            <person name="Noel C.J."/>
            <person name="Dacks J.B."/>
            <person name="Foster P.G."/>
            <person name="Simillion C."/>
            <person name="Van de Peer Y."/>
            <person name="Miranda-Saavedra D."/>
            <person name="Barton G.J."/>
            <person name="Westrop G.D."/>
            <person name="Mueller S."/>
            <person name="Dessi D."/>
            <person name="Fiori P.L."/>
            <person name="Ren Q."/>
            <person name="Paulsen I."/>
            <person name="Zhang H."/>
            <person name="Bastida-Corcuera F.D."/>
            <person name="Simoes-Barbosa A."/>
            <person name="Brown M.T."/>
            <person name="Hayes R.D."/>
            <person name="Mukherjee M."/>
            <person name="Okumura C.Y."/>
            <person name="Schneider R."/>
            <person name="Smith A.J."/>
            <person name="Vanacova S."/>
            <person name="Villalvazo M."/>
            <person name="Haas B.J."/>
            <person name="Pertea M."/>
            <person name="Feldblyum T.V."/>
            <person name="Utterback T.R."/>
            <person name="Shu C.L."/>
            <person name="Osoegawa K."/>
            <person name="de Jong P.J."/>
            <person name="Hrdy I."/>
            <person name="Horvathova L."/>
            <person name="Zubacova Z."/>
            <person name="Dolezal P."/>
            <person name="Malik S.B."/>
            <person name="Logsdon J.M. Jr."/>
            <person name="Henze K."/>
            <person name="Gupta A."/>
            <person name="Wang C.C."/>
            <person name="Dunne R.L."/>
            <person name="Upcroft J.A."/>
            <person name="Upcroft P."/>
            <person name="White O."/>
            <person name="Salzberg S.L."/>
            <person name="Tang P."/>
            <person name="Chiu C.-H."/>
            <person name="Lee Y.-S."/>
            <person name="Embley T.M."/>
            <person name="Coombs G.H."/>
            <person name="Mottram J.C."/>
            <person name="Tachezy J."/>
            <person name="Fraser-Liggett C.M."/>
            <person name="Johnson P.J."/>
        </authorList>
    </citation>
    <scope>NUCLEOTIDE SEQUENCE [LARGE SCALE GENOMIC DNA]</scope>
    <source>
        <strain evidence="11">G3</strain>
    </source>
</reference>
<evidence type="ECO:0000256" key="4">
    <source>
        <dbReference type="ARBA" id="ARBA00022857"/>
    </source>
</evidence>
<dbReference type="VEuPathDB" id="TrichDB:TVAG_251740"/>
<comment type="similarity">
    <text evidence="7">Belongs to the dus family.</text>
</comment>
<evidence type="ECO:0000259" key="10">
    <source>
        <dbReference type="Pfam" id="PF01207"/>
    </source>
</evidence>
<keyword evidence="9" id="KW-0547">Nucleotide-binding</keyword>
<accession>A2EF32</accession>
<evidence type="ECO:0000256" key="8">
    <source>
        <dbReference type="PIRSR" id="PIRSR006621-1"/>
    </source>
</evidence>
<comment type="cofactor">
    <cofactor evidence="7 9">
        <name>FMN</name>
        <dbReference type="ChEBI" id="CHEBI:58210"/>
    </cofactor>
</comment>
<keyword evidence="6" id="KW-0520">NAD</keyword>
<feature type="domain" description="DUS-like FMN-binding" evidence="10">
    <location>
        <begin position="22"/>
        <end position="275"/>
    </location>
</feature>
<reference evidence="11" key="1">
    <citation type="submission" date="2006-10" db="EMBL/GenBank/DDBJ databases">
        <authorList>
            <person name="Amadeo P."/>
            <person name="Zhao Q."/>
            <person name="Wortman J."/>
            <person name="Fraser-Liggett C."/>
            <person name="Carlton J."/>
        </authorList>
    </citation>
    <scope>NUCLEOTIDE SEQUENCE</scope>
    <source>
        <strain evidence="11">G3</strain>
    </source>
</reference>
<keyword evidence="3 7" id="KW-0819">tRNA processing</keyword>
<keyword evidence="12" id="KW-1185">Reference proteome</keyword>
<dbReference type="InParanoid" id="A2EF32"/>
<dbReference type="InterPro" id="IPR035587">
    <property type="entry name" value="DUS-like_FMN-bd"/>
</dbReference>
<dbReference type="PANTHER" id="PTHR11082">
    <property type="entry name" value="TRNA-DIHYDROURIDINE SYNTHASE"/>
    <property type="match status" value="1"/>
</dbReference>
<dbReference type="FunFam" id="3.20.20.70:FF:000221">
    <property type="entry name" value="tRNA-dihydrouridine synthase"/>
    <property type="match status" value="1"/>
</dbReference>
<keyword evidence="4" id="KW-0521">NADP</keyword>
<dbReference type="STRING" id="5722.A2EF32"/>
<evidence type="ECO:0000256" key="7">
    <source>
        <dbReference type="PIRNR" id="PIRNR006621"/>
    </source>
</evidence>
<dbReference type="CDD" id="cd02801">
    <property type="entry name" value="DUS_like_FMN"/>
    <property type="match status" value="1"/>
</dbReference>
<gene>
    <name evidence="11" type="ORF">TVAG_251740</name>
</gene>
<dbReference type="VEuPathDB" id="TrichDB:TVAGG3_0670600"/>
<dbReference type="Gene3D" id="3.20.20.70">
    <property type="entry name" value="Aldolase class I"/>
    <property type="match status" value="1"/>
</dbReference>
<dbReference type="RefSeq" id="XP_001320971.1">
    <property type="nucleotide sequence ID" value="XM_001320936.1"/>
</dbReference>
<sequence length="318" mass="36029">MDSHSQKAWKWWKKFGEKPICLAPMAEISDLSWRMLIRNHGVKVCWTGMLNAHQWSQGSGYQNKFFNTCPEDHPLIAQIAGSNEDQDLIVAAAKDLAKYADGVDVNLGCTQKIASRSEYGYFMVDNCQKREKTLELFRRLCKEVNCPICAKIRIFIDDSGEVSEKITIDFAKKLEEAGVSLLQVHGRAEHRNKQADVYNEIIKHIVQAVNIPVVANGGINTVEDAHKFMEETGAAGVSVAQALLKDPTAFDPTGKKPRKDYALEYLNLSKEKGVRFFGPKKHIFIFYEKEIRENKELAKQIEQSTTIEQLIEFVNAHP</sequence>
<dbReference type="InterPro" id="IPR013785">
    <property type="entry name" value="Aldolase_TIM"/>
</dbReference>
<evidence type="ECO:0000313" key="11">
    <source>
        <dbReference type="EMBL" id="EAY08748.1"/>
    </source>
</evidence>
<evidence type="ECO:0000256" key="1">
    <source>
        <dbReference type="ARBA" id="ARBA00022630"/>
    </source>
</evidence>
<dbReference type="EC" id="1.3.1.-" evidence="7"/>
<protein>
    <recommendedName>
        <fullName evidence="7">tRNA-dihydrouridine synthase</fullName>
        <ecNumber evidence="7">1.3.1.-</ecNumber>
    </recommendedName>
</protein>
<keyword evidence="1 7" id="KW-0285">Flavoprotein</keyword>
<dbReference type="PANTHER" id="PTHR11082:SF5">
    <property type="entry name" value="TRNA-DIHYDROURIDINE(16_17) SYNTHASE [NAD(P)(+)]-LIKE"/>
    <property type="match status" value="1"/>
</dbReference>
<feature type="active site" description="Proton donor" evidence="8">
    <location>
        <position position="109"/>
    </location>
</feature>
<feature type="binding site" evidence="9">
    <location>
        <position position="151"/>
    </location>
    <ligand>
        <name>FMN</name>
        <dbReference type="ChEBI" id="CHEBI:58210"/>
    </ligand>
</feature>
<dbReference type="EMBL" id="DS113372">
    <property type="protein sequence ID" value="EAY08748.1"/>
    <property type="molecule type" value="Genomic_DNA"/>
</dbReference>
<dbReference type="SUPFAM" id="SSF51395">
    <property type="entry name" value="FMN-linked oxidoreductases"/>
    <property type="match status" value="1"/>
</dbReference>
<keyword evidence="2 7" id="KW-0288">FMN</keyword>
<dbReference type="SMR" id="A2EF32"/>
<dbReference type="AlphaFoldDB" id="A2EF32"/>
<dbReference type="GO" id="GO:0050660">
    <property type="term" value="F:flavin adenine dinucleotide binding"/>
    <property type="evidence" value="ECO:0007669"/>
    <property type="project" value="InterPro"/>
</dbReference>
<feature type="binding site" evidence="9">
    <location>
        <begin position="24"/>
        <end position="26"/>
    </location>
    <ligand>
        <name>FMN</name>
        <dbReference type="ChEBI" id="CHEBI:58210"/>
    </ligand>
</feature>
<evidence type="ECO:0000256" key="6">
    <source>
        <dbReference type="ARBA" id="ARBA00023027"/>
    </source>
</evidence>
<dbReference type="OMA" id="LPKQNWP"/>
<dbReference type="OrthoDB" id="272303at2759"/>
<proteinExistence type="inferred from homology"/>
<evidence type="ECO:0000256" key="2">
    <source>
        <dbReference type="ARBA" id="ARBA00022643"/>
    </source>
</evidence>
<feature type="binding site" evidence="9">
    <location>
        <position position="78"/>
    </location>
    <ligand>
        <name>FMN</name>
        <dbReference type="ChEBI" id="CHEBI:58210"/>
    </ligand>
</feature>
<evidence type="ECO:0000256" key="9">
    <source>
        <dbReference type="PIRSR" id="PIRSR006621-2"/>
    </source>
</evidence>
<dbReference type="eggNOG" id="KOG2335">
    <property type="taxonomic scope" value="Eukaryota"/>
</dbReference>
<comment type="function">
    <text evidence="7">Catalyzes the synthesis of dihydrouridine, a modified base found in the D-loop of most tRNAs.</text>
</comment>
<dbReference type="Proteomes" id="UP000001542">
    <property type="component" value="Unassembled WGS sequence"/>
</dbReference>
<dbReference type="Pfam" id="PF01207">
    <property type="entry name" value="Dus"/>
    <property type="match status" value="1"/>
</dbReference>
<dbReference type="GO" id="GO:0017150">
    <property type="term" value="F:tRNA dihydrouridine synthase activity"/>
    <property type="evidence" value="ECO:0000318"/>
    <property type="project" value="GO_Central"/>
</dbReference>
<dbReference type="KEGG" id="tva:4766655"/>
<evidence type="ECO:0000256" key="5">
    <source>
        <dbReference type="ARBA" id="ARBA00023002"/>
    </source>
</evidence>
<organism evidence="11 12">
    <name type="scientific">Trichomonas vaginalis (strain ATCC PRA-98 / G3)</name>
    <dbReference type="NCBI Taxonomy" id="412133"/>
    <lineage>
        <taxon>Eukaryota</taxon>
        <taxon>Metamonada</taxon>
        <taxon>Parabasalia</taxon>
        <taxon>Trichomonadida</taxon>
        <taxon>Trichomonadidae</taxon>
        <taxon>Trichomonas</taxon>
    </lineage>
</organism>